<proteinExistence type="evidence at transcript level"/>
<reference evidence="7" key="1">
    <citation type="journal article" date="2009" name="Nature">
        <title>The Schistosoma japonicum genome reveals features of host-parasite interplay.</title>
        <authorList>
            <person name="Liu F."/>
            <person name="Zhou Y."/>
            <person name="Wang Z.Q."/>
            <person name="Lu G."/>
            <person name="Zheng H."/>
            <person name="Brindley P.J."/>
            <person name="McManus D.P."/>
            <person name="Blair D."/>
            <person name="Zhang Q.H."/>
            <person name="Zhong Y."/>
            <person name="Wang S."/>
            <person name="Han Z.G."/>
            <person name="Chen Z."/>
        </authorList>
    </citation>
    <scope>NUCLEOTIDE SEQUENCE</scope>
    <source>
        <strain evidence="7">Anhui</strain>
    </source>
</reference>
<comment type="subcellular location">
    <subcellularLocation>
        <location evidence="1">Membrane</location>
        <topology evidence="1">Multi-pass membrane protein</topology>
    </subcellularLocation>
</comment>
<dbReference type="PRINTS" id="PR00259">
    <property type="entry name" value="TMFOUR"/>
</dbReference>
<organism evidence="7">
    <name type="scientific">Schistosoma japonicum</name>
    <name type="common">Blood fluke</name>
    <dbReference type="NCBI Taxonomy" id="6182"/>
    <lineage>
        <taxon>Eukaryota</taxon>
        <taxon>Metazoa</taxon>
        <taxon>Spiralia</taxon>
        <taxon>Lophotrochozoa</taxon>
        <taxon>Platyhelminthes</taxon>
        <taxon>Trematoda</taxon>
        <taxon>Digenea</taxon>
        <taxon>Strigeidida</taxon>
        <taxon>Schistosomatoidea</taxon>
        <taxon>Schistosomatidae</taxon>
        <taxon>Schistosoma</taxon>
    </lineage>
</organism>
<evidence type="ECO:0000256" key="5">
    <source>
        <dbReference type="ARBA" id="ARBA00023136"/>
    </source>
</evidence>
<reference evidence="7" key="2">
    <citation type="submission" date="2009-03" db="EMBL/GenBank/DDBJ databases">
        <authorList>
            <person name="Gang L."/>
        </authorList>
    </citation>
    <scope>NUCLEOTIDE SEQUENCE</scope>
    <source>
        <strain evidence="7">Anhui</strain>
    </source>
</reference>
<dbReference type="GO" id="GO:0005886">
    <property type="term" value="C:plasma membrane"/>
    <property type="evidence" value="ECO:0007669"/>
    <property type="project" value="TreeGrafter"/>
</dbReference>
<evidence type="ECO:0000256" key="3">
    <source>
        <dbReference type="ARBA" id="ARBA00022692"/>
    </source>
</evidence>
<dbReference type="PANTHER" id="PTHR19282">
    <property type="entry name" value="TETRASPANIN"/>
    <property type="match status" value="1"/>
</dbReference>
<keyword evidence="3 6" id="KW-0812">Transmembrane</keyword>
<dbReference type="InterPro" id="IPR018499">
    <property type="entry name" value="Tetraspanin/Peripherin"/>
</dbReference>
<name>C1LJK9_SCHJA</name>
<dbReference type="Gene3D" id="1.10.1450.10">
    <property type="entry name" value="Tetraspanin"/>
    <property type="match status" value="1"/>
</dbReference>
<dbReference type="EMBL" id="FN319159">
    <property type="protein sequence ID" value="CAX74887.1"/>
    <property type="molecule type" value="mRNA"/>
</dbReference>
<feature type="transmembrane region" description="Helical" evidence="6">
    <location>
        <begin position="66"/>
        <end position="89"/>
    </location>
</feature>
<dbReference type="EMBL" id="FN319158">
    <property type="protein sequence ID" value="CAX74886.1"/>
    <property type="molecule type" value="mRNA"/>
</dbReference>
<feature type="transmembrane region" description="Helical" evidence="6">
    <location>
        <begin position="260"/>
        <end position="282"/>
    </location>
</feature>
<keyword evidence="4 6" id="KW-1133">Transmembrane helix</keyword>
<evidence type="ECO:0000256" key="2">
    <source>
        <dbReference type="ARBA" id="ARBA00006840"/>
    </source>
</evidence>
<comment type="similarity">
    <text evidence="2">Belongs to the tetraspanin (TM4SF) family.</text>
</comment>
<dbReference type="PIRSF" id="PIRSF002419">
    <property type="entry name" value="Tetraspanin"/>
    <property type="match status" value="1"/>
</dbReference>
<evidence type="ECO:0000256" key="6">
    <source>
        <dbReference type="SAM" id="Phobius"/>
    </source>
</evidence>
<evidence type="ECO:0000313" key="7">
    <source>
        <dbReference type="EMBL" id="CAX74887.1"/>
    </source>
</evidence>
<protein>
    <submittedName>
        <fullName evidence="7">Tetraspanin</fullName>
    </submittedName>
</protein>
<dbReference type="InterPro" id="IPR008952">
    <property type="entry name" value="Tetraspanin_EC2_sf"/>
</dbReference>
<dbReference type="Pfam" id="PF00335">
    <property type="entry name" value="Tetraspanin"/>
    <property type="match status" value="1"/>
</dbReference>
<feature type="transmembrane region" description="Helical" evidence="6">
    <location>
        <begin position="12"/>
        <end position="35"/>
    </location>
</feature>
<keyword evidence="5 6" id="KW-0472">Membrane</keyword>
<dbReference type="PANTHER" id="PTHR19282:SF544">
    <property type="entry name" value="TETRASPANIN"/>
    <property type="match status" value="1"/>
</dbReference>
<dbReference type="AlphaFoldDB" id="C1LJK9"/>
<accession>C1LJK9</accession>
<dbReference type="InterPro" id="IPR000301">
    <property type="entry name" value="Tetraspanin_animals"/>
</dbReference>
<evidence type="ECO:0000256" key="1">
    <source>
        <dbReference type="ARBA" id="ARBA00004141"/>
    </source>
</evidence>
<evidence type="ECO:0000256" key="4">
    <source>
        <dbReference type="ARBA" id="ARBA00022989"/>
    </source>
</evidence>
<feature type="transmembrane region" description="Helical" evidence="6">
    <location>
        <begin position="101"/>
        <end position="122"/>
    </location>
</feature>
<dbReference type="CDD" id="cd03156">
    <property type="entry name" value="uroplakin_I_like_LEL"/>
    <property type="match status" value="1"/>
</dbReference>
<sequence>MYYSFTILKFLLFFINFILLVFGIASVAISSWVIVNDEGFIETVQFFWSDNANGLEIFQGTALLRYFGYAVIFIGSVTIPITLVEFCGLANENRRLLQVSAGFMTILVVLEVAGAITMGSLASKWTEDYEHTNNARFTTNYYGAIGTPDFTPIKSYTLKMDIMMINLECCGMNGVNDFKNMQSRWYSEGRKYIDGSSEDLVKIPAACCQYSKKDFIKTGDYQSFIKYLRDENCVKAYPESNTVGCLAKVRENIQMKGLPYIAIPIGISVFQASLVVFSILLIRKIKPFSDDGFY</sequence>